<dbReference type="AlphaFoldDB" id="A0AAV7X424"/>
<evidence type="ECO:0000313" key="2">
    <source>
        <dbReference type="EMBL" id="KAJ1519392.1"/>
    </source>
</evidence>
<keyword evidence="3" id="KW-1185">Reference proteome</keyword>
<reference evidence="2" key="1">
    <citation type="submission" date="2022-12" db="EMBL/GenBank/DDBJ databases">
        <title>Chromosome-level genome assembly of the bean flower thrips Megalurothrips usitatus.</title>
        <authorList>
            <person name="Ma L."/>
            <person name="Liu Q."/>
            <person name="Li H."/>
            <person name="Cai W."/>
        </authorList>
    </citation>
    <scope>NUCLEOTIDE SEQUENCE</scope>
    <source>
        <strain evidence="2">Cailab_2022a</strain>
    </source>
</reference>
<accession>A0AAV7X424</accession>
<sequence length="226" mass="25961">MGWSAKKHAQFQKFYQKHNVVQSVDRRCWNKAIDLIDGKSRIPRGNPYCTQSAENVVQRRWNKKNKLCTIPTMSSEIRRAILRHDWKSVCRLLECLVEQPRVFGVCRTIINKAIGILLLSSPQSTPDIFNNFCSMALGLVDDQIGDFHTTIRHLPSEIPHDVAYRTRAGFRRRGENGTMVQSDYYVRALRHATEQDTSMKQEEAAMEQDATTDEDQDTITDGDETS</sequence>
<gene>
    <name evidence="2" type="ORF">ONE63_004684</name>
</gene>
<protein>
    <submittedName>
        <fullName evidence="2">Uncharacterized protein</fullName>
    </submittedName>
</protein>
<dbReference type="Proteomes" id="UP001075354">
    <property type="component" value="Chromosome 16"/>
</dbReference>
<comment type="caution">
    <text evidence="2">The sequence shown here is derived from an EMBL/GenBank/DDBJ whole genome shotgun (WGS) entry which is preliminary data.</text>
</comment>
<feature type="region of interest" description="Disordered" evidence="1">
    <location>
        <begin position="194"/>
        <end position="226"/>
    </location>
</feature>
<feature type="compositionally biased region" description="Acidic residues" evidence="1">
    <location>
        <begin position="204"/>
        <end position="226"/>
    </location>
</feature>
<dbReference type="EMBL" id="JAPTSV010000016">
    <property type="protein sequence ID" value="KAJ1519392.1"/>
    <property type="molecule type" value="Genomic_DNA"/>
</dbReference>
<evidence type="ECO:0000256" key="1">
    <source>
        <dbReference type="SAM" id="MobiDB-lite"/>
    </source>
</evidence>
<proteinExistence type="predicted"/>
<feature type="compositionally biased region" description="Basic and acidic residues" evidence="1">
    <location>
        <begin position="194"/>
        <end position="203"/>
    </location>
</feature>
<organism evidence="2 3">
    <name type="scientific">Megalurothrips usitatus</name>
    <name type="common">bean blossom thrips</name>
    <dbReference type="NCBI Taxonomy" id="439358"/>
    <lineage>
        <taxon>Eukaryota</taxon>
        <taxon>Metazoa</taxon>
        <taxon>Ecdysozoa</taxon>
        <taxon>Arthropoda</taxon>
        <taxon>Hexapoda</taxon>
        <taxon>Insecta</taxon>
        <taxon>Pterygota</taxon>
        <taxon>Neoptera</taxon>
        <taxon>Paraneoptera</taxon>
        <taxon>Thysanoptera</taxon>
        <taxon>Terebrantia</taxon>
        <taxon>Thripoidea</taxon>
        <taxon>Thripidae</taxon>
        <taxon>Megalurothrips</taxon>
    </lineage>
</organism>
<name>A0AAV7X424_9NEOP</name>
<evidence type="ECO:0000313" key="3">
    <source>
        <dbReference type="Proteomes" id="UP001075354"/>
    </source>
</evidence>